<sequence>MDLIRKAFSAWLRRRDGATAIEFALVVVPFAITAAFIIELAMVYTAGSLMQGAVQDAVRAVRTGQVQVISDPDEAEGFFREQICEHIPIALVDCNSIQFKVEVLDSFADASTTAEVDEEGNLADDSFETGGSNDIVMVTVLYYHPLLTPIVSAFLSDSPNNTKLMTSVFVFQTEPYDWDDDDEVI</sequence>
<evidence type="ECO:0000313" key="3">
    <source>
        <dbReference type="EMBL" id="QQG36968.1"/>
    </source>
</evidence>
<keyword evidence="1" id="KW-0812">Transmembrane</keyword>
<organism evidence="3 4">
    <name type="scientific">Micavibrio aeruginosavorus</name>
    <dbReference type="NCBI Taxonomy" id="349221"/>
    <lineage>
        <taxon>Bacteria</taxon>
        <taxon>Pseudomonadati</taxon>
        <taxon>Bdellovibrionota</taxon>
        <taxon>Bdellovibrionia</taxon>
        <taxon>Bdellovibrionales</taxon>
        <taxon>Pseudobdellovibrionaceae</taxon>
        <taxon>Micavibrio</taxon>
    </lineage>
</organism>
<proteinExistence type="predicted"/>
<dbReference type="EMBL" id="CP066681">
    <property type="protein sequence ID" value="QQG36968.1"/>
    <property type="molecule type" value="Genomic_DNA"/>
</dbReference>
<keyword evidence="1" id="KW-0472">Membrane</keyword>
<reference evidence="3 4" key="1">
    <citation type="submission" date="2020-07" db="EMBL/GenBank/DDBJ databases">
        <title>Huge and variable diversity of episymbiotic CPR bacteria and DPANN archaea in groundwater ecosystems.</title>
        <authorList>
            <person name="He C.Y."/>
            <person name="Keren R."/>
            <person name="Whittaker M."/>
            <person name="Farag I.F."/>
            <person name="Doudna J."/>
            <person name="Cate J.H.D."/>
            <person name="Banfield J.F."/>
        </authorList>
    </citation>
    <scope>NUCLEOTIDE SEQUENCE [LARGE SCALE GENOMIC DNA]</scope>
    <source>
        <strain evidence="3">NC_groundwater_70_Ag_B-0.1um_54_66</strain>
    </source>
</reference>
<name>A0A7T5R3P8_9BACT</name>
<feature type="domain" description="TadE-like" evidence="2">
    <location>
        <begin position="17"/>
        <end position="59"/>
    </location>
</feature>
<accession>A0A7T5R3P8</accession>
<evidence type="ECO:0000313" key="4">
    <source>
        <dbReference type="Proteomes" id="UP000595362"/>
    </source>
</evidence>
<dbReference type="AlphaFoldDB" id="A0A7T5R3P8"/>
<protein>
    <submittedName>
        <fullName evidence="3">Pilus assembly protein</fullName>
    </submittedName>
</protein>
<dbReference type="InterPro" id="IPR012495">
    <property type="entry name" value="TadE-like_dom"/>
</dbReference>
<evidence type="ECO:0000256" key="1">
    <source>
        <dbReference type="SAM" id="Phobius"/>
    </source>
</evidence>
<keyword evidence="1" id="KW-1133">Transmembrane helix</keyword>
<feature type="transmembrane region" description="Helical" evidence="1">
    <location>
        <begin position="21"/>
        <end position="44"/>
    </location>
</feature>
<gene>
    <name evidence="3" type="ORF">HYS17_04145</name>
</gene>
<dbReference type="Proteomes" id="UP000595362">
    <property type="component" value="Chromosome"/>
</dbReference>
<evidence type="ECO:0000259" key="2">
    <source>
        <dbReference type="Pfam" id="PF07811"/>
    </source>
</evidence>
<dbReference type="Pfam" id="PF07811">
    <property type="entry name" value="TadE"/>
    <property type="match status" value="1"/>
</dbReference>